<evidence type="ECO:0000259" key="2">
    <source>
        <dbReference type="Pfam" id="PF00534"/>
    </source>
</evidence>
<dbReference type="Pfam" id="PF00534">
    <property type="entry name" value="Glycos_transf_1"/>
    <property type="match status" value="1"/>
</dbReference>
<dbReference type="SUPFAM" id="SSF53756">
    <property type="entry name" value="UDP-Glycosyltransferase/glycogen phosphorylase"/>
    <property type="match status" value="1"/>
</dbReference>
<dbReference type="PANTHER" id="PTHR45947">
    <property type="entry name" value="SULFOQUINOVOSYL TRANSFERASE SQD2"/>
    <property type="match status" value="1"/>
</dbReference>
<keyword evidence="4" id="KW-0328">Glycosyltransferase</keyword>
<keyword evidence="5" id="KW-1185">Reference proteome</keyword>
<dbReference type="GO" id="GO:0016757">
    <property type="term" value="F:glycosyltransferase activity"/>
    <property type="evidence" value="ECO:0007669"/>
    <property type="project" value="UniProtKB-KW"/>
</dbReference>
<evidence type="ECO:0000313" key="4">
    <source>
        <dbReference type="EMBL" id="ASB87156.1"/>
    </source>
</evidence>
<feature type="domain" description="Glycosyl transferase family 1" evidence="2">
    <location>
        <begin position="207"/>
        <end position="362"/>
    </location>
</feature>
<dbReference type="EMBL" id="CP021920">
    <property type="protein sequence ID" value="ASB87156.1"/>
    <property type="molecule type" value="Genomic_DNA"/>
</dbReference>
<protein>
    <submittedName>
        <fullName evidence="4">Teichuronic acid biosynthesis glycosyltransferase TuaC</fullName>
        <ecNumber evidence="4">2.4.-.-</ecNumber>
    </submittedName>
</protein>
<sequence length="397" mass="43766">MLKVLWMTSVYPSSRKPGEGVFHETQVQALRRLGIDITVVCPLPVNPAPLRLLKKKYRTIRQVPDYEERNGVPVFRPPYTALPGQLKWAQPHHRIAKSVLRTIEANGLHPDVIHAHFAMPSGGAGAVVSKKLQIPYVLTLHGSDVNIYPHYSRSAFQAFKTAVQSAADVLAVSDALKEKTKEISGIDSSVLPIGVSLERFQKPSASKEELREKLKLPKDQTLIVFIGRLVREKGVIELAEAVRQLDKYKAVFIGDGPEKQLIRQKAGEKAILTGQVVNQQIAEYLAASDIFALPSYSEGMPTVVIEALALKVPVLSTAVGGVPGLFGKHQRLLVRPRSVSALKEAVLGYTEGGKWREDIAEELYQTVHAQYDAGRNAEALAKRYENVWHAATKQLGS</sequence>
<comment type="similarity">
    <text evidence="1">Belongs to the glycosyltransferase group 1 family. Glycosyltransferase 4 subfamily.</text>
</comment>
<dbReference type="CDD" id="cd03798">
    <property type="entry name" value="GT4_WlbH-like"/>
    <property type="match status" value="1"/>
</dbReference>
<dbReference type="NCBIfam" id="NF047684">
    <property type="entry name" value="TeichurnBiosyTuaC"/>
    <property type="match status" value="1"/>
</dbReference>
<dbReference type="Pfam" id="PF13439">
    <property type="entry name" value="Glyco_transf_4"/>
    <property type="match status" value="1"/>
</dbReference>
<reference evidence="4 5" key="1">
    <citation type="submission" date="2017-06" db="EMBL/GenBank/DDBJ databases">
        <title>Genome sequence of Bacillus sonorensis strain SRCM101395.</title>
        <authorList>
            <person name="Cho S.H."/>
        </authorList>
    </citation>
    <scope>NUCLEOTIDE SEQUENCE [LARGE SCALE GENOMIC DNA]</scope>
    <source>
        <strain evidence="4 5">SRCM101395</strain>
    </source>
</reference>
<dbReference type="Gene3D" id="3.40.50.2000">
    <property type="entry name" value="Glycogen Phosphorylase B"/>
    <property type="match status" value="2"/>
</dbReference>
<name>A0ABM6LCZ5_9BACI</name>
<evidence type="ECO:0000256" key="1">
    <source>
        <dbReference type="ARBA" id="ARBA00009481"/>
    </source>
</evidence>
<dbReference type="PANTHER" id="PTHR45947:SF15">
    <property type="entry name" value="TEICHURONIC ACID BIOSYNTHESIS GLYCOSYLTRANSFERASE TUAC-RELATED"/>
    <property type="match status" value="1"/>
</dbReference>
<feature type="domain" description="Glycosyltransferase subfamily 4-like N-terminal" evidence="3">
    <location>
        <begin position="26"/>
        <end position="199"/>
    </location>
</feature>
<dbReference type="InterPro" id="IPR001296">
    <property type="entry name" value="Glyco_trans_1"/>
</dbReference>
<evidence type="ECO:0000259" key="3">
    <source>
        <dbReference type="Pfam" id="PF13439"/>
    </source>
</evidence>
<proteinExistence type="inferred from homology"/>
<accession>A0ABM6LCZ5</accession>
<dbReference type="InterPro" id="IPR028098">
    <property type="entry name" value="Glyco_trans_4-like_N"/>
</dbReference>
<organism evidence="4 5">
    <name type="scientific">Bacillus sonorensis</name>
    <dbReference type="NCBI Taxonomy" id="119858"/>
    <lineage>
        <taxon>Bacteria</taxon>
        <taxon>Bacillati</taxon>
        <taxon>Bacillota</taxon>
        <taxon>Bacilli</taxon>
        <taxon>Bacillales</taxon>
        <taxon>Bacillaceae</taxon>
        <taxon>Bacillus</taxon>
    </lineage>
</organism>
<gene>
    <name evidence="4" type="primary">tuaC</name>
    <name evidence="4" type="ORF">S101395_00601</name>
</gene>
<dbReference type="InterPro" id="IPR050194">
    <property type="entry name" value="Glycosyltransferase_grp1"/>
</dbReference>
<keyword evidence="4" id="KW-0808">Transferase</keyword>
<dbReference type="EC" id="2.4.-.-" evidence="4"/>
<dbReference type="Proteomes" id="UP000196877">
    <property type="component" value="Chromosome"/>
</dbReference>
<evidence type="ECO:0000313" key="5">
    <source>
        <dbReference type="Proteomes" id="UP000196877"/>
    </source>
</evidence>